<reference evidence="1" key="1">
    <citation type="submission" date="2019-08" db="EMBL/GenBank/DDBJ databases">
        <authorList>
            <person name="Kucharzyk K."/>
            <person name="Murdoch R.W."/>
            <person name="Higgins S."/>
            <person name="Loffler F."/>
        </authorList>
    </citation>
    <scope>NUCLEOTIDE SEQUENCE</scope>
</reference>
<proteinExistence type="predicted"/>
<sequence>MFNKISDLKEAWEKGVINLYPAADKGTPAYFAVADENRISNINLSYPVKDENAKKWLETRENKQFFSHSFFWDKSPFDSFEELIDVSNGKLNGKDITKPEGWCVLIGRGSNKDYLQKDDGELRLACVDIDGYKTKDDNESNIRKRSCDELYKAINEHADFDFFAEKSQGGGYHIWFVTEQQVLTNKVFHLKHLMFPEGSEFEGLVINEVSNLEGRNKEFIEVFSKGGAKFVSCSPTEKYTFVDDEPVELLKMKPVEDINLELKNALTKAGFIYSLDTDSATDSKGSNQSYSYEKGDYDLDELQKNILNCYRQGNMNSFGYKLIANFRRAGYDKEEVYQIFKELPIDQKLSKVRADINQQYSVDYDTIAGLSGLQNAIDEYCTPEAIDSTKEFFSDLFQKEMVGVETICNPMWEELSNDEMILKENKLFILYDGEHWIKEAVKTKTPDIKCLEALDNIEEYEFDTIAYLVVIQDKMGYHYGWSDDLTFNITPNFFQKFLDESESNRNRYIGQSVKYFDVTACKNAVSLFLKHLKSRLEKDTKYNGLSSAKEKLAHNARIYDYMKYIERANGISQDTLNKINLLNNQYVINDTIIMEMKITEEKSTAKAEFALTGEELKTDIYGEIDKDIIGKFAITGLSILDDVLDEKNIKEAEIISKQGLKKIKFDKTKEFIDNIDNIFGISAQHNMAKKGILAVMDFIIENKVNYEHSFYSSADGIFTHNDELYWFEDNKVKNVEPPTKDELEAGIEVLKRLFEYTSIKDKSKIATIFKWFVSAPFAYLIRDGQIKGEYIKFINLIGESDTGKTALCLIFLLIWGLDIRHKGTDAHNATNFADLFKKSGFPLFIDEADEIINDGEKLFIIKSVYDTNHSRSKKERTIKDWEQKQQIAFSIAILTSNTYYESTEKSEVKRVINITLNPEDASEDKGVSFKEIFNIEGNEGYRNSDFKALEALGKKFFHEVKEKYYEETFEDMLNDFLESLDIEEVLLDYDDSEELNRNIDDIYRQAIIDLIIEDFNKEDRYHGETSATEAIGNQNPQKSRELKFIKVVKDKRISYLSISNDNKFVRVTGKINKELKKKGYKFDNMNIRTILNLFEEYNEGIDINGNNIRYANIPIGLLEL</sequence>
<name>A0A644T520_9ZZZZ</name>
<comment type="caution">
    <text evidence="1">The sequence shown here is derived from an EMBL/GenBank/DDBJ whole genome shotgun (WGS) entry which is preliminary data.</text>
</comment>
<organism evidence="1">
    <name type="scientific">bioreactor metagenome</name>
    <dbReference type="NCBI Taxonomy" id="1076179"/>
    <lineage>
        <taxon>unclassified sequences</taxon>
        <taxon>metagenomes</taxon>
        <taxon>ecological metagenomes</taxon>
    </lineage>
</organism>
<dbReference type="EMBL" id="VSSQ01000016">
    <property type="protein sequence ID" value="MPL62026.1"/>
    <property type="molecule type" value="Genomic_DNA"/>
</dbReference>
<accession>A0A644T520</accession>
<dbReference type="AlphaFoldDB" id="A0A644T520"/>
<evidence type="ECO:0000313" key="1">
    <source>
        <dbReference type="EMBL" id="MPL62026.1"/>
    </source>
</evidence>
<gene>
    <name evidence="1" type="ORF">SDC9_07616</name>
</gene>
<protein>
    <submittedName>
        <fullName evidence="1">Uncharacterized protein</fullName>
    </submittedName>
</protein>